<evidence type="ECO:0000313" key="3">
    <source>
        <dbReference type="Proteomes" id="UP001233999"/>
    </source>
</evidence>
<sequence length="158" mass="17867">FVVHFQLPLVQEKFGTTDLLRLSSSGMYRVCHVLALDLIVIYVSRDSKIFQYLTSPGFDRSISFLLSGMRLCILNSLVSNISVDFPCYRLQSICRSWLYSLIAQSHVCVFPLVFFSSVPTFPMSLTSIRCPFVMTIFNVCIGVRAFAKIDSTKTSLIL</sequence>
<keyword evidence="1" id="KW-1133">Transmembrane helix</keyword>
<keyword evidence="1" id="KW-0812">Transmembrane</keyword>
<feature type="transmembrane region" description="Helical" evidence="1">
    <location>
        <begin position="126"/>
        <end position="147"/>
    </location>
</feature>
<evidence type="ECO:0000256" key="1">
    <source>
        <dbReference type="SAM" id="Phobius"/>
    </source>
</evidence>
<comment type="caution">
    <text evidence="2">The sequence shown here is derived from an EMBL/GenBank/DDBJ whole genome shotgun (WGS) entry which is preliminary data.</text>
</comment>
<dbReference type="AlphaFoldDB" id="A0AAD7ZPM3"/>
<reference evidence="2" key="1">
    <citation type="journal article" date="2023" name="IScience">
        <title>Live-bearing cockroach genome reveals convergent evolutionary mechanisms linked to viviparity in insects and beyond.</title>
        <authorList>
            <person name="Fouks B."/>
            <person name="Harrison M.C."/>
            <person name="Mikhailova A.A."/>
            <person name="Marchal E."/>
            <person name="English S."/>
            <person name="Carruthers M."/>
            <person name="Jennings E.C."/>
            <person name="Chiamaka E.L."/>
            <person name="Frigard R.A."/>
            <person name="Pippel M."/>
            <person name="Attardo G.M."/>
            <person name="Benoit J.B."/>
            <person name="Bornberg-Bauer E."/>
            <person name="Tobe S.S."/>
        </authorList>
    </citation>
    <scope>NUCLEOTIDE SEQUENCE</scope>
    <source>
        <strain evidence="2">Stay&amp;Tobe</strain>
    </source>
</reference>
<name>A0AAD7ZPM3_DIPPU</name>
<dbReference type="Proteomes" id="UP001233999">
    <property type="component" value="Unassembled WGS sequence"/>
</dbReference>
<proteinExistence type="predicted"/>
<gene>
    <name evidence="2" type="ORF">L9F63_021284</name>
</gene>
<organism evidence="2 3">
    <name type="scientific">Diploptera punctata</name>
    <name type="common">Pacific beetle cockroach</name>
    <dbReference type="NCBI Taxonomy" id="6984"/>
    <lineage>
        <taxon>Eukaryota</taxon>
        <taxon>Metazoa</taxon>
        <taxon>Ecdysozoa</taxon>
        <taxon>Arthropoda</taxon>
        <taxon>Hexapoda</taxon>
        <taxon>Insecta</taxon>
        <taxon>Pterygota</taxon>
        <taxon>Neoptera</taxon>
        <taxon>Polyneoptera</taxon>
        <taxon>Dictyoptera</taxon>
        <taxon>Blattodea</taxon>
        <taxon>Blaberoidea</taxon>
        <taxon>Blaberidae</taxon>
        <taxon>Diplopterinae</taxon>
        <taxon>Diploptera</taxon>
    </lineage>
</organism>
<protein>
    <submittedName>
        <fullName evidence="2">Uncharacterized protein</fullName>
    </submittedName>
</protein>
<feature type="transmembrane region" description="Helical" evidence="1">
    <location>
        <begin position="64"/>
        <end position="85"/>
    </location>
</feature>
<accession>A0AAD7ZPM3</accession>
<feature type="non-terminal residue" evidence="2">
    <location>
        <position position="1"/>
    </location>
</feature>
<keyword evidence="3" id="KW-1185">Reference proteome</keyword>
<evidence type="ECO:0000313" key="2">
    <source>
        <dbReference type="EMBL" id="KAJ9584373.1"/>
    </source>
</evidence>
<keyword evidence="1" id="KW-0472">Membrane</keyword>
<dbReference type="EMBL" id="JASPKZ010007424">
    <property type="protein sequence ID" value="KAJ9584373.1"/>
    <property type="molecule type" value="Genomic_DNA"/>
</dbReference>
<feature type="non-terminal residue" evidence="2">
    <location>
        <position position="158"/>
    </location>
</feature>
<feature type="transmembrane region" description="Helical" evidence="1">
    <location>
        <begin position="97"/>
        <end position="114"/>
    </location>
</feature>
<reference evidence="2" key="2">
    <citation type="submission" date="2023-05" db="EMBL/GenBank/DDBJ databases">
        <authorList>
            <person name="Fouks B."/>
        </authorList>
    </citation>
    <scope>NUCLEOTIDE SEQUENCE</scope>
    <source>
        <strain evidence="2">Stay&amp;Tobe</strain>
        <tissue evidence="2">Testes</tissue>
    </source>
</reference>